<evidence type="ECO:0000313" key="1">
    <source>
        <dbReference type="EMBL" id="KKM87438.1"/>
    </source>
</evidence>
<protein>
    <submittedName>
        <fullName evidence="1">Uncharacterized protein</fullName>
    </submittedName>
</protein>
<comment type="caution">
    <text evidence="1">The sequence shown here is derived from an EMBL/GenBank/DDBJ whole genome shotgun (WGS) entry which is preliminary data.</text>
</comment>
<name>A0A0F9L0I9_9ZZZZ</name>
<feature type="non-terminal residue" evidence="1">
    <location>
        <position position="1"/>
    </location>
</feature>
<accession>A0A0F9L0I9</accession>
<gene>
    <name evidence="1" type="ORF">LCGC14_1269010</name>
</gene>
<dbReference type="AlphaFoldDB" id="A0A0F9L0I9"/>
<reference evidence="1" key="1">
    <citation type="journal article" date="2015" name="Nature">
        <title>Complex archaea that bridge the gap between prokaryotes and eukaryotes.</title>
        <authorList>
            <person name="Spang A."/>
            <person name="Saw J.H."/>
            <person name="Jorgensen S.L."/>
            <person name="Zaremba-Niedzwiedzka K."/>
            <person name="Martijn J."/>
            <person name="Lind A.E."/>
            <person name="van Eijk R."/>
            <person name="Schleper C."/>
            <person name="Guy L."/>
            <person name="Ettema T.J."/>
        </authorList>
    </citation>
    <scope>NUCLEOTIDE SEQUENCE</scope>
</reference>
<sequence>AGSPTKKNGIRLFTLEEYEVFNKLMSYEGLPTLLEAIAKVNPTSKGTVPEGALQI</sequence>
<organism evidence="1">
    <name type="scientific">marine sediment metagenome</name>
    <dbReference type="NCBI Taxonomy" id="412755"/>
    <lineage>
        <taxon>unclassified sequences</taxon>
        <taxon>metagenomes</taxon>
        <taxon>ecological metagenomes</taxon>
    </lineage>
</organism>
<proteinExistence type="predicted"/>
<dbReference type="EMBL" id="LAZR01007102">
    <property type="protein sequence ID" value="KKM87438.1"/>
    <property type="molecule type" value="Genomic_DNA"/>
</dbReference>